<keyword evidence="2" id="KW-1185">Reference proteome</keyword>
<evidence type="ECO:0000313" key="1">
    <source>
        <dbReference type="EMBL" id="SEM34879.1"/>
    </source>
</evidence>
<accession>A0A1H7XPG1</accession>
<dbReference type="EMBL" id="FOBS01000011">
    <property type="protein sequence ID" value="SEM34879.1"/>
    <property type="molecule type" value="Genomic_DNA"/>
</dbReference>
<sequence>MDAFPNEPMGFRGILWGQRLESLTGRTFLPLSEEGDVSSYRLQNDSLRIGNAEVSDIIYRFFRHRFYRATVLIDSYENFARIKESFFDSYGEGVSVSREETETYYWSGAELDLSLEFSEATCGRIEYSFRPIHKQEEKKAKLKAIQDWDQA</sequence>
<reference evidence="1 2" key="1">
    <citation type="submission" date="2016-10" db="EMBL/GenBank/DDBJ databases">
        <authorList>
            <person name="de Groot N.N."/>
        </authorList>
    </citation>
    <scope>NUCLEOTIDE SEQUENCE [LARGE SCALE GENOMIC DNA]</scope>
    <source>
        <strain evidence="1 2">DSM 8423</strain>
    </source>
</reference>
<dbReference type="Proteomes" id="UP000198744">
    <property type="component" value="Unassembled WGS sequence"/>
</dbReference>
<dbReference type="STRING" id="43775.SAMN04489760_11151"/>
<evidence type="ECO:0000313" key="2">
    <source>
        <dbReference type="Proteomes" id="UP000198744"/>
    </source>
</evidence>
<dbReference type="OrthoDB" id="9793851at2"/>
<dbReference type="RefSeq" id="WP_093883393.1">
    <property type="nucleotide sequence ID" value="NZ_FOBS01000011.1"/>
</dbReference>
<protein>
    <submittedName>
        <fullName evidence="1">Uncharacterized protein</fullName>
    </submittedName>
</protein>
<dbReference type="AlphaFoldDB" id="A0A1H7XPG1"/>
<gene>
    <name evidence="1" type="ORF">SAMN04489760_11151</name>
</gene>
<name>A0A1H7XPG1_9BACT</name>
<proteinExistence type="predicted"/>
<organism evidence="1 2">
    <name type="scientific">Syntrophus gentianae</name>
    <dbReference type="NCBI Taxonomy" id="43775"/>
    <lineage>
        <taxon>Bacteria</taxon>
        <taxon>Pseudomonadati</taxon>
        <taxon>Thermodesulfobacteriota</taxon>
        <taxon>Syntrophia</taxon>
        <taxon>Syntrophales</taxon>
        <taxon>Syntrophaceae</taxon>
        <taxon>Syntrophus</taxon>
    </lineage>
</organism>